<evidence type="ECO:0000256" key="2">
    <source>
        <dbReference type="ARBA" id="ARBA00009054"/>
    </source>
</evidence>
<protein>
    <recommendedName>
        <fullName evidence="8 10">Protein GrpE</fullName>
    </recommendedName>
    <alternativeName>
        <fullName evidence="9 10">HSP-70 cofactor</fullName>
    </alternativeName>
</protein>
<evidence type="ECO:0000256" key="9">
    <source>
        <dbReference type="ARBA" id="ARBA00076414"/>
    </source>
</evidence>
<comment type="function">
    <text evidence="7 10 11">Participates actively in the response to hyperosmotic and heat shock by preventing the aggregation of stress-denatured proteins, in association with DnaK and GrpE. It is the nucleotide exchange factor for DnaK and may function as a thermosensor. Unfolded proteins bind initially to DnaJ; upon interaction with the DnaJ-bound protein, DnaK hydrolyzes its bound ATP, resulting in the formation of a stable complex. GrpE releases ADP from DnaK; ATP binding to DnaK triggers the release of the substrate protein, thus completing the reaction cycle. Several rounds of ATP-dependent interactions between DnaJ, DnaK and GrpE are required for fully efficient folding.</text>
</comment>
<dbReference type="SUPFAM" id="SSF51064">
    <property type="entry name" value="Head domain of nucleotide exchange factor GrpE"/>
    <property type="match status" value="1"/>
</dbReference>
<comment type="similarity">
    <text evidence="2 10 12">Belongs to the GrpE family.</text>
</comment>
<dbReference type="InterPro" id="IPR013805">
    <property type="entry name" value="GrpE_CC"/>
</dbReference>
<dbReference type="EMBL" id="FNGU01000002">
    <property type="protein sequence ID" value="SDL77454.1"/>
    <property type="molecule type" value="Genomic_DNA"/>
</dbReference>
<keyword evidence="5 10" id="KW-0346">Stress response</keyword>
<evidence type="ECO:0000256" key="13">
    <source>
        <dbReference type="SAM" id="MobiDB-lite"/>
    </source>
</evidence>
<evidence type="ECO:0000256" key="12">
    <source>
        <dbReference type="RuleBase" id="RU004478"/>
    </source>
</evidence>
<dbReference type="OrthoDB" id="9789811at2"/>
<comment type="subunit">
    <text evidence="3 10">Homodimer.</text>
</comment>
<evidence type="ECO:0000256" key="7">
    <source>
        <dbReference type="ARBA" id="ARBA00053401"/>
    </source>
</evidence>
<accession>A0A1G9MTM6</accession>
<evidence type="ECO:0000313" key="14">
    <source>
        <dbReference type="EMBL" id="SDL77454.1"/>
    </source>
</evidence>
<dbReference type="Proteomes" id="UP000182146">
    <property type="component" value="Unassembled WGS sequence"/>
</dbReference>
<reference evidence="14 15" key="1">
    <citation type="submission" date="2016-10" db="EMBL/GenBank/DDBJ databases">
        <authorList>
            <person name="de Groot N.N."/>
        </authorList>
    </citation>
    <scope>NUCLEOTIDE SEQUENCE [LARGE SCALE GENOMIC DNA]</scope>
    <source>
        <strain evidence="14 15">DSM 17813</strain>
    </source>
</reference>
<evidence type="ECO:0000256" key="3">
    <source>
        <dbReference type="ARBA" id="ARBA00011738"/>
    </source>
</evidence>
<evidence type="ECO:0000256" key="6">
    <source>
        <dbReference type="ARBA" id="ARBA00023186"/>
    </source>
</evidence>
<dbReference type="GO" id="GO:0051087">
    <property type="term" value="F:protein-folding chaperone binding"/>
    <property type="evidence" value="ECO:0007669"/>
    <property type="project" value="InterPro"/>
</dbReference>
<proteinExistence type="inferred from homology"/>
<dbReference type="NCBIfam" id="NF010748">
    <property type="entry name" value="PRK14150.1"/>
    <property type="match status" value="1"/>
</dbReference>
<dbReference type="FunFam" id="2.30.22.10:FF:000001">
    <property type="entry name" value="Protein GrpE"/>
    <property type="match status" value="1"/>
</dbReference>
<dbReference type="CDD" id="cd00446">
    <property type="entry name" value="GrpE"/>
    <property type="match status" value="1"/>
</dbReference>
<dbReference type="PRINTS" id="PR00773">
    <property type="entry name" value="GRPEPROTEIN"/>
</dbReference>
<feature type="region of interest" description="Disordered" evidence="13">
    <location>
        <begin position="1"/>
        <end position="39"/>
    </location>
</feature>
<dbReference type="InterPro" id="IPR009012">
    <property type="entry name" value="GrpE_head"/>
</dbReference>
<dbReference type="HAMAP" id="MF_01151">
    <property type="entry name" value="GrpE"/>
    <property type="match status" value="1"/>
</dbReference>
<keyword evidence="6 10" id="KW-0143">Chaperone</keyword>
<dbReference type="Gene3D" id="2.30.22.10">
    <property type="entry name" value="Head domain of nucleotide exchange factor GrpE"/>
    <property type="match status" value="1"/>
</dbReference>
<dbReference type="Gene3D" id="3.90.20.20">
    <property type="match status" value="1"/>
</dbReference>
<gene>
    <name evidence="10" type="primary">grpE</name>
    <name evidence="14" type="ORF">SAMN05660860_01248</name>
</gene>
<dbReference type="NCBIfam" id="NF010738">
    <property type="entry name" value="PRK14140.1"/>
    <property type="match status" value="1"/>
</dbReference>
<dbReference type="AlphaFoldDB" id="A0A1G9MTM6"/>
<dbReference type="PANTHER" id="PTHR21237">
    <property type="entry name" value="GRPE PROTEIN"/>
    <property type="match status" value="1"/>
</dbReference>
<name>A0A1G9MTM6_9BACT</name>
<evidence type="ECO:0000256" key="4">
    <source>
        <dbReference type="ARBA" id="ARBA00022490"/>
    </source>
</evidence>
<dbReference type="GO" id="GO:0005737">
    <property type="term" value="C:cytoplasm"/>
    <property type="evidence" value="ECO:0007669"/>
    <property type="project" value="UniProtKB-SubCell"/>
</dbReference>
<evidence type="ECO:0000256" key="1">
    <source>
        <dbReference type="ARBA" id="ARBA00004496"/>
    </source>
</evidence>
<dbReference type="Pfam" id="PF01025">
    <property type="entry name" value="GrpE"/>
    <property type="match status" value="1"/>
</dbReference>
<evidence type="ECO:0000313" key="15">
    <source>
        <dbReference type="Proteomes" id="UP000182146"/>
    </source>
</evidence>
<organism evidence="14 15">
    <name type="scientific">Geoalkalibacter ferrihydriticus</name>
    <dbReference type="NCBI Taxonomy" id="392333"/>
    <lineage>
        <taxon>Bacteria</taxon>
        <taxon>Pseudomonadati</taxon>
        <taxon>Thermodesulfobacteriota</taxon>
        <taxon>Desulfuromonadia</taxon>
        <taxon>Desulfuromonadales</taxon>
        <taxon>Geoalkalibacteraceae</taxon>
        <taxon>Geoalkalibacter</taxon>
    </lineage>
</organism>
<dbReference type="GO" id="GO:0006457">
    <property type="term" value="P:protein folding"/>
    <property type="evidence" value="ECO:0007669"/>
    <property type="project" value="InterPro"/>
</dbReference>
<dbReference type="SUPFAM" id="SSF58014">
    <property type="entry name" value="Coiled-coil domain of nucleotide exchange factor GrpE"/>
    <property type="match status" value="1"/>
</dbReference>
<dbReference type="GO" id="GO:0042803">
    <property type="term" value="F:protein homodimerization activity"/>
    <property type="evidence" value="ECO:0007669"/>
    <property type="project" value="InterPro"/>
</dbReference>
<dbReference type="GO" id="GO:0051082">
    <property type="term" value="F:unfolded protein binding"/>
    <property type="evidence" value="ECO:0007669"/>
    <property type="project" value="TreeGrafter"/>
</dbReference>
<dbReference type="GO" id="GO:0000774">
    <property type="term" value="F:adenyl-nucleotide exchange factor activity"/>
    <property type="evidence" value="ECO:0007669"/>
    <property type="project" value="InterPro"/>
</dbReference>
<evidence type="ECO:0000256" key="10">
    <source>
        <dbReference type="HAMAP-Rule" id="MF_01151"/>
    </source>
</evidence>
<evidence type="ECO:0000256" key="5">
    <source>
        <dbReference type="ARBA" id="ARBA00023016"/>
    </source>
</evidence>
<sequence length="202" mass="22498">MSKKKEETRDASPEQGEPSPEELQAEAPSAEESGEAVELARALDECRQEARRNHDLYLRMAADLDNFRKRAQREREDLAKFANEKILREILPVMDNLERAVGHARQEGGDNQGLFEGVEMTLNQFGKVLEKFGVAPIESVGKAFDPARHEAMGQVESAEHPANTVAQELQKGYVLHERLLRPALVMVTKTPVVAPDAEQSGE</sequence>
<comment type="subcellular location">
    <subcellularLocation>
        <location evidence="1 10">Cytoplasm</location>
    </subcellularLocation>
</comment>
<dbReference type="PANTHER" id="PTHR21237:SF23">
    <property type="entry name" value="GRPE PROTEIN HOMOLOG, MITOCHONDRIAL"/>
    <property type="match status" value="1"/>
</dbReference>
<dbReference type="PROSITE" id="PS01071">
    <property type="entry name" value="GRPE"/>
    <property type="match status" value="1"/>
</dbReference>
<evidence type="ECO:0000256" key="8">
    <source>
        <dbReference type="ARBA" id="ARBA00072274"/>
    </source>
</evidence>
<keyword evidence="4 10" id="KW-0963">Cytoplasm</keyword>
<evidence type="ECO:0000256" key="11">
    <source>
        <dbReference type="RuleBase" id="RU000639"/>
    </source>
</evidence>
<dbReference type="InterPro" id="IPR000740">
    <property type="entry name" value="GrpE"/>
</dbReference>
<dbReference type="RefSeq" id="WP_052445921.1">
    <property type="nucleotide sequence ID" value="NZ_FNGU01000002.1"/>
</dbReference>
<feature type="compositionally biased region" description="Basic and acidic residues" evidence="13">
    <location>
        <begin position="1"/>
        <end position="12"/>
    </location>
</feature>
<dbReference type="STRING" id="392333.SAMN05660860_01248"/>